<dbReference type="KEGG" id="nfl:COO91_10669"/>
<keyword evidence="1" id="KW-0614">Plasmid</keyword>
<organism evidence="1 2">
    <name type="scientific">Nostoc flagelliforme CCNUN1</name>
    <dbReference type="NCBI Taxonomy" id="2038116"/>
    <lineage>
        <taxon>Bacteria</taxon>
        <taxon>Bacillati</taxon>
        <taxon>Cyanobacteriota</taxon>
        <taxon>Cyanophyceae</taxon>
        <taxon>Nostocales</taxon>
        <taxon>Nostocaceae</taxon>
        <taxon>Nostoc</taxon>
    </lineage>
</organism>
<accession>A0A2K8T9R9</accession>
<dbReference type="AlphaFoldDB" id="A0A2K8T9R9"/>
<gene>
    <name evidence="1" type="ORF">COO91_10669</name>
</gene>
<protein>
    <submittedName>
        <fullName evidence="1">Uncharacterized protein</fullName>
    </submittedName>
</protein>
<name>A0A2K8T9R9_9NOSO</name>
<proteinExistence type="predicted"/>
<keyword evidence="2" id="KW-1185">Reference proteome</keyword>
<dbReference type="Proteomes" id="UP000232003">
    <property type="component" value="Plasmid pNFSY08"/>
</dbReference>
<evidence type="ECO:0000313" key="1">
    <source>
        <dbReference type="EMBL" id="AUB44446.1"/>
    </source>
</evidence>
<reference evidence="1 2" key="1">
    <citation type="submission" date="2017-11" db="EMBL/GenBank/DDBJ databases">
        <title>Complete genome of a free-living desiccation-tolerant cyanobacterium and its photosynthetic adaptation to extreme terrestrial habitat.</title>
        <authorList>
            <person name="Shang J."/>
        </authorList>
    </citation>
    <scope>NUCLEOTIDE SEQUENCE [LARGE SCALE GENOMIC DNA]</scope>
    <source>
        <strain evidence="1 2">CCNUN1</strain>
        <plasmid evidence="2">pnfsy08</plasmid>
    </source>
</reference>
<evidence type="ECO:0000313" key="2">
    <source>
        <dbReference type="Proteomes" id="UP000232003"/>
    </source>
</evidence>
<dbReference type="EMBL" id="CP024793">
    <property type="protein sequence ID" value="AUB44446.1"/>
    <property type="molecule type" value="Genomic_DNA"/>
</dbReference>
<sequence>MFLIHLDVSVQEFSLSLRAKRSLLKWRLSHRPETCVK</sequence>
<geneLocation type="plasmid" evidence="2">
    <name>pnfsy08</name>
</geneLocation>